<evidence type="ECO:0000313" key="3">
    <source>
        <dbReference type="EMBL" id="TDB66936.1"/>
    </source>
</evidence>
<organism evidence="3 4">
    <name type="scientific">Arundinibacter roseus</name>
    <dbReference type="NCBI Taxonomy" id="2070510"/>
    <lineage>
        <taxon>Bacteria</taxon>
        <taxon>Pseudomonadati</taxon>
        <taxon>Bacteroidota</taxon>
        <taxon>Cytophagia</taxon>
        <taxon>Cytophagales</taxon>
        <taxon>Spirosomataceae</taxon>
        <taxon>Arundinibacter</taxon>
    </lineage>
</organism>
<dbReference type="Proteomes" id="UP000295706">
    <property type="component" value="Unassembled WGS sequence"/>
</dbReference>
<dbReference type="Pfam" id="PF13291">
    <property type="entry name" value="ACT_4"/>
    <property type="match status" value="1"/>
</dbReference>
<evidence type="ECO:0000313" key="4">
    <source>
        <dbReference type="Proteomes" id="UP000295706"/>
    </source>
</evidence>
<dbReference type="RefSeq" id="WP_132116079.1">
    <property type="nucleotide sequence ID" value="NZ_SMJU01000004.1"/>
</dbReference>
<dbReference type="InterPro" id="IPR002912">
    <property type="entry name" value="ACT_dom"/>
</dbReference>
<keyword evidence="1" id="KW-1133">Transmembrane helix</keyword>
<keyword evidence="1" id="KW-0812">Transmembrane</keyword>
<keyword evidence="4" id="KW-1185">Reference proteome</keyword>
<evidence type="ECO:0000256" key="1">
    <source>
        <dbReference type="SAM" id="Phobius"/>
    </source>
</evidence>
<proteinExistence type="predicted"/>
<dbReference type="SUPFAM" id="SSF55021">
    <property type="entry name" value="ACT-like"/>
    <property type="match status" value="1"/>
</dbReference>
<dbReference type="AlphaFoldDB" id="A0A4R4KJB0"/>
<gene>
    <name evidence="3" type="ORF">EZE20_07385</name>
</gene>
<feature type="transmembrane region" description="Helical" evidence="1">
    <location>
        <begin position="197"/>
        <end position="218"/>
    </location>
</feature>
<dbReference type="InterPro" id="IPR045865">
    <property type="entry name" value="ACT-like_dom_sf"/>
</dbReference>
<keyword evidence="1" id="KW-0472">Membrane</keyword>
<reference evidence="3 4" key="1">
    <citation type="submission" date="2019-02" db="EMBL/GenBank/DDBJ databases">
        <title>Arundinibacter roseus gen. nov., sp. nov., a new member of the family Cytophagaceae.</title>
        <authorList>
            <person name="Szuroczki S."/>
            <person name="Khayer B."/>
            <person name="Sproer C."/>
            <person name="Toumi M."/>
            <person name="Szabo A."/>
            <person name="Felfoldi T."/>
            <person name="Schumann P."/>
            <person name="Toth E."/>
        </authorList>
    </citation>
    <scope>NUCLEOTIDE SEQUENCE [LARGE SCALE GENOMIC DNA]</scope>
    <source>
        <strain evidence="3 4">DMA-k-7a</strain>
    </source>
</reference>
<name>A0A4R4KJB0_9BACT</name>
<dbReference type="Gene3D" id="3.30.70.260">
    <property type="match status" value="1"/>
</dbReference>
<dbReference type="EMBL" id="SMJU01000004">
    <property type="protein sequence ID" value="TDB66936.1"/>
    <property type="molecule type" value="Genomic_DNA"/>
</dbReference>
<comment type="caution">
    <text evidence="3">The sequence shown here is derived from an EMBL/GenBank/DDBJ whole genome shotgun (WGS) entry which is preliminary data.</text>
</comment>
<sequence length="226" mass="25879">MEKNYMELWKEFSILEKGTLKISKYEGFLPNYILKSCGIDLSSVQYSIISNPNQKSYFIASVFDGQRNLINLNILNEDKIGSINSITKVISNDYGNILLATAIIESHEGNNCHFFTLVELEQLNKLKNLINELSKLPSVNKVIIQGYSLNIESKLMEVKKYDNVKILKIKSSYIDNLFFKIQNTRIYGLISGTKNSVLSDIISTIIIYLLGVFSKYIYNWILTFIS</sequence>
<protein>
    <recommendedName>
        <fullName evidence="2">ACT domain-containing protein</fullName>
    </recommendedName>
</protein>
<accession>A0A4R4KJB0</accession>
<evidence type="ECO:0000259" key="2">
    <source>
        <dbReference type="Pfam" id="PF13291"/>
    </source>
</evidence>
<feature type="domain" description="ACT" evidence="2">
    <location>
        <begin position="70"/>
        <end position="142"/>
    </location>
</feature>